<dbReference type="GO" id="GO:0005524">
    <property type="term" value="F:ATP binding"/>
    <property type="evidence" value="ECO:0007669"/>
    <property type="project" value="UniProtKB-KW"/>
</dbReference>
<dbReference type="InterPro" id="IPR005654">
    <property type="entry name" value="ATPase_AFG1-like"/>
</dbReference>
<comment type="caution">
    <text evidence="4">The sequence shown here is derived from an EMBL/GenBank/DDBJ whole genome shotgun (WGS) entry which is preliminary data.</text>
</comment>
<dbReference type="OrthoDB" id="548867at2759"/>
<gene>
    <name evidence="4" type="ORF">O181_001381</name>
</gene>
<evidence type="ECO:0008006" key="6">
    <source>
        <dbReference type="Google" id="ProtNLM"/>
    </source>
</evidence>
<dbReference type="GO" id="GO:0006515">
    <property type="term" value="P:protein quality control for misfolded or incompletely synthesized proteins"/>
    <property type="evidence" value="ECO:0007669"/>
    <property type="project" value="TreeGrafter"/>
</dbReference>
<dbReference type="Gene3D" id="3.40.50.300">
    <property type="entry name" value="P-loop containing nucleotide triphosphate hydrolases"/>
    <property type="match status" value="1"/>
</dbReference>
<dbReference type="EMBL" id="AVOT02000198">
    <property type="protein sequence ID" value="MBW0461666.1"/>
    <property type="molecule type" value="Genomic_DNA"/>
</dbReference>
<accession>A0A9Q3GCC7</accession>
<dbReference type="Proteomes" id="UP000765509">
    <property type="component" value="Unassembled WGS sequence"/>
</dbReference>
<keyword evidence="5" id="KW-1185">Reference proteome</keyword>
<dbReference type="InterPro" id="IPR027417">
    <property type="entry name" value="P-loop_NTPase"/>
</dbReference>
<evidence type="ECO:0000256" key="1">
    <source>
        <dbReference type="ARBA" id="ARBA00010322"/>
    </source>
</evidence>
<dbReference type="NCBIfam" id="NF040713">
    <property type="entry name" value="ZapE"/>
    <property type="match status" value="1"/>
</dbReference>
<sequence>MIYKFNIFSKSQLHHHLQANIRNAQLNISARNFSAGVLLSGSLKSSHSFLNPPTSTQSWPQNLDEDLIQIQTNKKTKGPIYLYQQRLQAHLLKYDPFQISIINQLQDLFEKLNAYHPSKIHQSSPNSSSNNWFQKLLSHSEIQNSSSSNFLFSIPSDLPRGIYLYGSVGTGKTMLMDFLYESLNNLNNHSILPSKRIHFHQFMVDVHKRNHALQTTSEHAGQADILVTIGKEIAREAKILCFDEFQVTDIVDAMILKRLLESLLSNGVVCVFTSNRHPDELYKNGIQRESFIPCIELIKSYHSVIDLNSGTDYRKQPLALSKVYFSPSNKQNRSEFQKMFEALTDDEPIIEDRKLTVWGRKVKVPLSTSRVAWFPFSKLCGEPLSAADYLEIVKQFEIIFLVDVPKLAISQRDLAKRFILFLDAAYENKTKLFTLSEVPIIQVFSGDDSNSTKTITSEMRAAMDDLGLDVSSIGISSLFSGEEETFAWARAVSRLCEMGTVNWSLSNPSKLNLSPQPQARNQHDKKVGASDLVKAIEGDASELVMQ</sequence>
<dbReference type="SUPFAM" id="SSF52540">
    <property type="entry name" value="P-loop containing nucleoside triphosphate hydrolases"/>
    <property type="match status" value="1"/>
</dbReference>
<evidence type="ECO:0000313" key="4">
    <source>
        <dbReference type="EMBL" id="MBW0461666.1"/>
    </source>
</evidence>
<proteinExistence type="inferred from homology"/>
<dbReference type="GO" id="GO:0005739">
    <property type="term" value="C:mitochondrion"/>
    <property type="evidence" value="ECO:0007669"/>
    <property type="project" value="TreeGrafter"/>
</dbReference>
<dbReference type="PANTHER" id="PTHR12169:SF6">
    <property type="entry name" value="AFG1-LIKE ATPASE"/>
    <property type="match status" value="1"/>
</dbReference>
<dbReference type="AlphaFoldDB" id="A0A9Q3GCC7"/>
<keyword evidence="2" id="KW-0547">Nucleotide-binding</keyword>
<evidence type="ECO:0000256" key="2">
    <source>
        <dbReference type="ARBA" id="ARBA00022741"/>
    </source>
</evidence>
<evidence type="ECO:0000313" key="5">
    <source>
        <dbReference type="Proteomes" id="UP000765509"/>
    </source>
</evidence>
<reference evidence="4" key="1">
    <citation type="submission" date="2021-03" db="EMBL/GenBank/DDBJ databases">
        <title>Draft genome sequence of rust myrtle Austropuccinia psidii MF-1, a brazilian biotype.</title>
        <authorList>
            <person name="Quecine M.C."/>
            <person name="Pachon D.M.R."/>
            <person name="Bonatelli M.L."/>
            <person name="Correr F.H."/>
            <person name="Franceschini L.M."/>
            <person name="Leite T.F."/>
            <person name="Margarido G.R.A."/>
            <person name="Almeida C.A."/>
            <person name="Ferrarezi J.A."/>
            <person name="Labate C.A."/>
        </authorList>
    </citation>
    <scope>NUCLEOTIDE SEQUENCE</scope>
    <source>
        <strain evidence="4">MF-1</strain>
    </source>
</reference>
<dbReference type="Pfam" id="PF03969">
    <property type="entry name" value="AFG1_ATPase"/>
    <property type="match status" value="1"/>
</dbReference>
<organism evidence="4 5">
    <name type="scientific">Austropuccinia psidii MF-1</name>
    <dbReference type="NCBI Taxonomy" id="1389203"/>
    <lineage>
        <taxon>Eukaryota</taxon>
        <taxon>Fungi</taxon>
        <taxon>Dikarya</taxon>
        <taxon>Basidiomycota</taxon>
        <taxon>Pucciniomycotina</taxon>
        <taxon>Pucciniomycetes</taxon>
        <taxon>Pucciniales</taxon>
        <taxon>Sphaerophragmiaceae</taxon>
        <taxon>Austropuccinia</taxon>
    </lineage>
</organism>
<protein>
    <recommendedName>
        <fullName evidence="6">AAA+ ATPase domain-containing protein</fullName>
    </recommendedName>
</protein>
<evidence type="ECO:0000256" key="3">
    <source>
        <dbReference type="ARBA" id="ARBA00022840"/>
    </source>
</evidence>
<dbReference type="GO" id="GO:0016887">
    <property type="term" value="F:ATP hydrolysis activity"/>
    <property type="evidence" value="ECO:0007669"/>
    <property type="project" value="InterPro"/>
</dbReference>
<name>A0A9Q3GCC7_9BASI</name>
<keyword evidence="3" id="KW-0067">ATP-binding</keyword>
<comment type="similarity">
    <text evidence="1">Belongs to the AFG1 ATPase family.</text>
</comment>
<dbReference type="PANTHER" id="PTHR12169">
    <property type="entry name" value="ATPASE N2B"/>
    <property type="match status" value="1"/>
</dbReference>